<keyword evidence="4" id="KW-1185">Reference proteome</keyword>
<organism evidence="3 4">
    <name type="scientific">Gibberella subglutinans</name>
    <name type="common">Fusarium subglutinans</name>
    <dbReference type="NCBI Taxonomy" id="42677"/>
    <lineage>
        <taxon>Eukaryota</taxon>
        <taxon>Fungi</taxon>
        <taxon>Dikarya</taxon>
        <taxon>Ascomycota</taxon>
        <taxon>Pezizomycotina</taxon>
        <taxon>Sordariomycetes</taxon>
        <taxon>Hypocreomycetidae</taxon>
        <taxon>Hypocreales</taxon>
        <taxon>Nectriaceae</taxon>
        <taxon>Fusarium</taxon>
        <taxon>Fusarium fujikuroi species complex</taxon>
    </lineage>
</organism>
<evidence type="ECO:0000313" key="4">
    <source>
        <dbReference type="Proteomes" id="UP000547976"/>
    </source>
</evidence>
<keyword evidence="2" id="KW-0732">Signal</keyword>
<feature type="region of interest" description="Disordered" evidence="1">
    <location>
        <begin position="55"/>
        <end position="124"/>
    </location>
</feature>
<feature type="chain" id="PRO_5034378246" evidence="2">
    <location>
        <begin position="20"/>
        <end position="147"/>
    </location>
</feature>
<name>A0A8H5NSF9_GIBSU</name>
<protein>
    <submittedName>
        <fullName evidence="3">Uncharacterized protein</fullName>
    </submittedName>
</protein>
<feature type="compositionally biased region" description="Low complexity" evidence="1">
    <location>
        <begin position="100"/>
        <end position="117"/>
    </location>
</feature>
<evidence type="ECO:0000313" key="3">
    <source>
        <dbReference type="EMBL" id="KAF5575273.1"/>
    </source>
</evidence>
<reference evidence="3 4" key="1">
    <citation type="submission" date="2020-05" db="EMBL/GenBank/DDBJ databases">
        <title>Identification and distribution of gene clusters putatively required for synthesis of sphingolipid metabolism inhibitors in phylogenetically diverse species of the filamentous fungus Fusarium.</title>
        <authorList>
            <person name="Kim H.-S."/>
            <person name="Busman M."/>
            <person name="Brown D.W."/>
            <person name="Divon H."/>
            <person name="Uhlig S."/>
            <person name="Proctor R.H."/>
        </authorList>
    </citation>
    <scope>NUCLEOTIDE SEQUENCE [LARGE SCALE GENOMIC DNA]</scope>
    <source>
        <strain evidence="3 4">NRRL 66333</strain>
    </source>
</reference>
<proteinExistence type="predicted"/>
<evidence type="ECO:0000256" key="1">
    <source>
        <dbReference type="SAM" id="MobiDB-lite"/>
    </source>
</evidence>
<gene>
    <name evidence="3" type="ORF">FSUBG_13935</name>
</gene>
<comment type="caution">
    <text evidence="3">The sequence shown here is derived from an EMBL/GenBank/DDBJ whole genome shotgun (WGS) entry which is preliminary data.</text>
</comment>
<accession>A0A8H5NSF9</accession>
<dbReference type="RefSeq" id="XP_036530602.1">
    <property type="nucleotide sequence ID" value="XM_036678878.1"/>
</dbReference>
<evidence type="ECO:0000256" key="2">
    <source>
        <dbReference type="SAM" id="SignalP"/>
    </source>
</evidence>
<dbReference type="AlphaFoldDB" id="A0A8H5NSF9"/>
<sequence>MKYWSPLFICSLLFGAASANSAVSSDCISTHLLPVITTSASALILTDLMPEATSVSNKLPEPHSESAPGAVNTQKTSPVSVEPIVHGGIPTMSGEGSGKPATAASTPSSSTHPVHVSGASNEGTSKTGRAAFAALALALIIQSAGSM</sequence>
<dbReference type="EMBL" id="JAAOAV010000436">
    <property type="protein sequence ID" value="KAF5575273.1"/>
    <property type="molecule type" value="Genomic_DNA"/>
</dbReference>
<dbReference type="GeneID" id="59313596"/>
<feature type="signal peptide" evidence="2">
    <location>
        <begin position="1"/>
        <end position="19"/>
    </location>
</feature>
<dbReference type="Proteomes" id="UP000547976">
    <property type="component" value="Unassembled WGS sequence"/>
</dbReference>